<name>A0ABR5AHW9_9BACL</name>
<accession>A0ABR5AHW9</accession>
<dbReference type="InterPro" id="IPR007404">
    <property type="entry name" value="YdjM-like"/>
</dbReference>
<evidence type="ECO:0000313" key="3">
    <source>
        <dbReference type="Proteomes" id="UP000031967"/>
    </source>
</evidence>
<reference evidence="2 3" key="1">
    <citation type="submission" date="2014-12" db="EMBL/GenBank/DDBJ databases">
        <title>Draft genome sequence of Paenibacillus kamchatkensis strain B-2647.</title>
        <authorList>
            <person name="Karlyshev A.V."/>
            <person name="Kudryashova E.B."/>
        </authorList>
    </citation>
    <scope>NUCLEOTIDE SEQUENCE [LARGE SCALE GENOMIC DNA]</scope>
    <source>
        <strain evidence="2 3">VKM B-2647</strain>
    </source>
</reference>
<keyword evidence="1" id="KW-0812">Transmembrane</keyword>
<dbReference type="PANTHER" id="PTHR35531:SF1">
    <property type="entry name" value="INNER MEMBRANE PROTEIN YBCI-RELATED"/>
    <property type="match status" value="1"/>
</dbReference>
<keyword evidence="1" id="KW-1133">Transmembrane helix</keyword>
<dbReference type="GO" id="GO:0016787">
    <property type="term" value="F:hydrolase activity"/>
    <property type="evidence" value="ECO:0007669"/>
    <property type="project" value="UniProtKB-KW"/>
</dbReference>
<evidence type="ECO:0000313" key="2">
    <source>
        <dbReference type="EMBL" id="KIL40607.1"/>
    </source>
</evidence>
<protein>
    <submittedName>
        <fullName evidence="2">Hydrolase</fullName>
    </submittedName>
</protein>
<feature type="transmembrane region" description="Helical" evidence="1">
    <location>
        <begin position="148"/>
        <end position="170"/>
    </location>
</feature>
<evidence type="ECO:0000256" key="1">
    <source>
        <dbReference type="SAM" id="Phobius"/>
    </source>
</evidence>
<sequence>MLQKTHSVAGFVAAELVLIYRDIPTISWEAAGALLLGCLSGTLADVDKQGSTMAKVLFPISALLRILKVRHRSLTHSILFMAALMFTALPMPPLFFWTFIIAYASHPLIDLLNDRGVELLWPLKLHIRLLPKFMSIDTGSVGETVFRWLLLAASLWIPFSRIVPVLGTLIKGNP</sequence>
<comment type="caution">
    <text evidence="2">The sequence shown here is derived from an EMBL/GenBank/DDBJ whole genome shotgun (WGS) entry which is preliminary data.</text>
</comment>
<keyword evidence="3" id="KW-1185">Reference proteome</keyword>
<dbReference type="Proteomes" id="UP000031967">
    <property type="component" value="Unassembled WGS sequence"/>
</dbReference>
<proteinExistence type="predicted"/>
<gene>
    <name evidence="2" type="ORF">SD70_12800</name>
</gene>
<dbReference type="RefSeq" id="WP_041047940.1">
    <property type="nucleotide sequence ID" value="NZ_JXAK01000019.1"/>
</dbReference>
<dbReference type="Pfam" id="PF04307">
    <property type="entry name" value="YdjM"/>
    <property type="match status" value="1"/>
</dbReference>
<keyword evidence="1" id="KW-0472">Membrane</keyword>
<keyword evidence="2" id="KW-0378">Hydrolase</keyword>
<feature type="transmembrane region" description="Helical" evidence="1">
    <location>
        <begin position="78"/>
        <end position="104"/>
    </location>
</feature>
<dbReference type="PANTHER" id="PTHR35531">
    <property type="entry name" value="INNER MEMBRANE PROTEIN YBCI-RELATED"/>
    <property type="match status" value="1"/>
</dbReference>
<organism evidence="2 3">
    <name type="scientific">Gordoniibacillus kamchatkensis</name>
    <dbReference type="NCBI Taxonomy" id="1590651"/>
    <lineage>
        <taxon>Bacteria</taxon>
        <taxon>Bacillati</taxon>
        <taxon>Bacillota</taxon>
        <taxon>Bacilli</taxon>
        <taxon>Bacillales</taxon>
        <taxon>Paenibacillaceae</taxon>
        <taxon>Gordoniibacillus</taxon>
    </lineage>
</organism>
<dbReference type="EMBL" id="JXAK01000019">
    <property type="protein sequence ID" value="KIL40607.1"/>
    <property type="molecule type" value="Genomic_DNA"/>
</dbReference>